<dbReference type="Pfam" id="PF23559">
    <property type="entry name" value="WHD_DRP"/>
    <property type="match status" value="1"/>
</dbReference>
<evidence type="ECO:0000259" key="11">
    <source>
        <dbReference type="Pfam" id="PF23598"/>
    </source>
</evidence>
<dbReference type="InterPro" id="IPR036388">
    <property type="entry name" value="WH-like_DNA-bd_sf"/>
</dbReference>
<comment type="caution">
    <text evidence="12">The sequence shown here is derived from an EMBL/GenBank/DDBJ whole genome shotgun (WGS) entry which is preliminary data.</text>
</comment>
<evidence type="ECO:0000259" key="9">
    <source>
        <dbReference type="Pfam" id="PF18052"/>
    </source>
</evidence>
<dbReference type="GO" id="GO:0051607">
    <property type="term" value="P:defense response to virus"/>
    <property type="evidence" value="ECO:0007669"/>
    <property type="project" value="UniProtKB-ARBA"/>
</dbReference>
<dbReference type="AlphaFoldDB" id="A0AA89BA71"/>
<dbReference type="InterPro" id="IPR041118">
    <property type="entry name" value="Rx_N"/>
</dbReference>
<feature type="domain" description="Disease resistance R13L4/SHOC-2-like LRR" evidence="11">
    <location>
        <begin position="704"/>
        <end position="1016"/>
    </location>
</feature>
<dbReference type="GO" id="GO:0098542">
    <property type="term" value="P:defense response to other organism"/>
    <property type="evidence" value="ECO:0007669"/>
    <property type="project" value="TreeGrafter"/>
</dbReference>
<dbReference type="SUPFAM" id="SSF52058">
    <property type="entry name" value="L domain-like"/>
    <property type="match status" value="1"/>
</dbReference>
<dbReference type="Gene3D" id="3.40.50.300">
    <property type="entry name" value="P-loop containing nucleotide triphosphate hydrolases"/>
    <property type="match status" value="1"/>
</dbReference>
<dbReference type="Pfam" id="PF00931">
    <property type="entry name" value="NB-ARC"/>
    <property type="match status" value="1"/>
</dbReference>
<dbReference type="CDD" id="cd14798">
    <property type="entry name" value="RX-CC_like"/>
    <property type="match status" value="1"/>
</dbReference>
<evidence type="ECO:0000256" key="3">
    <source>
        <dbReference type="ARBA" id="ARBA00022737"/>
    </source>
</evidence>
<evidence type="ECO:0000256" key="1">
    <source>
        <dbReference type="ARBA" id="ARBA00008894"/>
    </source>
</evidence>
<dbReference type="InterPro" id="IPR027417">
    <property type="entry name" value="P-loop_NTPase"/>
</dbReference>
<evidence type="ECO:0000256" key="7">
    <source>
        <dbReference type="SAM" id="MobiDB-lite"/>
    </source>
</evidence>
<evidence type="ECO:0000313" key="12">
    <source>
        <dbReference type="EMBL" id="KAK3032788.1"/>
    </source>
</evidence>
<keyword evidence="13" id="KW-1185">Reference proteome</keyword>
<dbReference type="Gene3D" id="1.10.8.430">
    <property type="entry name" value="Helical domain of apoptotic protease-activating factors"/>
    <property type="match status" value="1"/>
</dbReference>
<feature type="domain" description="Disease resistance protein winged helix" evidence="10">
    <location>
        <begin position="542"/>
        <end position="618"/>
    </location>
</feature>
<dbReference type="InterPro" id="IPR002182">
    <property type="entry name" value="NB-ARC"/>
</dbReference>
<feature type="region of interest" description="Disordered" evidence="7">
    <location>
        <begin position="635"/>
        <end position="656"/>
    </location>
</feature>
<sequence length="1053" mass="119537">MNNPSYDNSQEAKPRSEGVVEGEPAGAPEKLPTSGCQLSILNTTKSPPVPAVSETSTHHSVVGENDVPSPAQLLKFYGMHFTVKIINERTLSFSLIKTLFIVLSSCSKMAEAVVTVAVDKMANLLMNEAVFLLGVKGEVRRLQAELKRMQCFLKDADQRQDQDERVRNWIAEIRDAAYNAEDIIDTFIIKVVGKEGRRRGFMVFATFFRRGCQLYRIGMEIKAIRTNLGDVSQGMRTYGIKFSGGGEGMRESQKMLRKSHPIVEEDDVFGLEGSISETISQLKMEEKMLRVVSIVGMGGSGKTTLAKRVYNHAAVKRHFDCCAWAFVSQQFSKRDILFGILRKITTEIDRLVEFERKKEEDPVEILYEFLRDKRYLVVLDDIWKVEAWDILKNAFPKNGKAGSKVLFTTRNKAVASHADPWSIPIEPPMLDEGQSWELLCKNAFPPNTAGSRGGYLPDYEKPGKAMVRKCQGLPLALVVLGGLLATKKSLNEWEEVERNMNANLNKFQQQMNHPGGVYGILSLSYYELPYFLKPCFLYFGHFPEDWEIPKKKLIRLWIAEGFVPPQFPTVSGEDTTEDVAERYLAELVNRCMVQVGTTSLGGRGRNFCRIHDLMRDLCVSYGRDENFLDIVRPRGTTMKPTDDEEDHGLNSPTEFGHSKSTNFRRIAIHHVNVFQRFVPLVQSYPKIRSLLCFNFQQSPFLMKADEQIIIWKNFNLLRVLDLEGSEFENEELLREIGGLILLRYLSLRFCALKTLPESIGNLQSLYTLDLRDTRVCLTNVIGKMKQLRHLLLGSMVEADQDVLRRSTLTNLETLKHIKSEHVVGDGKGIKLPNLRNLGLIFQRSKDVDAFFKSPVLKMDRLRSLKMNVLSAGVSYPILDPLSPCDRLSNLRLQGPIAEVGKQICHPLAFLPPNLCKLTLESSRLKQDPMPTLGKLQNLKILRLHGFSYIGREMVCSANGFPQLEFLELCNLYQLEDWTVEEGAMRRLRGLYISFCHELKMIPEGLKSLTTLRELTFGDLSTALLSRVRKTQEKEGEDFSKVNHIPSITFLHKV</sequence>
<feature type="domain" description="NB-ARC" evidence="8">
    <location>
        <begin position="276"/>
        <end position="446"/>
    </location>
</feature>
<dbReference type="Pfam" id="PF23598">
    <property type="entry name" value="LRR_14"/>
    <property type="match status" value="1"/>
</dbReference>
<dbReference type="EMBL" id="JAVXUP010000255">
    <property type="protein sequence ID" value="KAK3032788.1"/>
    <property type="molecule type" value="Genomic_DNA"/>
</dbReference>
<dbReference type="FunFam" id="3.40.50.300:FF:001091">
    <property type="entry name" value="Probable disease resistance protein At1g61300"/>
    <property type="match status" value="1"/>
</dbReference>
<dbReference type="PRINTS" id="PR00364">
    <property type="entry name" value="DISEASERSIST"/>
</dbReference>
<dbReference type="Pfam" id="PF18052">
    <property type="entry name" value="Rx_N"/>
    <property type="match status" value="1"/>
</dbReference>
<keyword evidence="4" id="KW-0547">Nucleotide-binding</keyword>
<dbReference type="InterPro" id="IPR044974">
    <property type="entry name" value="Disease_R_plants"/>
</dbReference>
<reference evidence="12" key="1">
    <citation type="submission" date="2022-12" db="EMBL/GenBank/DDBJ databases">
        <title>Draft genome assemblies for two species of Escallonia (Escalloniales).</title>
        <authorList>
            <person name="Chanderbali A."/>
            <person name="Dervinis C."/>
            <person name="Anghel I."/>
            <person name="Soltis D."/>
            <person name="Soltis P."/>
            <person name="Zapata F."/>
        </authorList>
    </citation>
    <scope>NUCLEOTIDE SEQUENCE</scope>
    <source>
        <strain evidence="12">UCBG64.0493</strain>
        <tissue evidence="12">Leaf</tissue>
    </source>
</reference>
<accession>A0AA89BA71</accession>
<dbReference type="InterPro" id="IPR055414">
    <property type="entry name" value="LRR_R13L4/SHOC2-like"/>
</dbReference>
<feature type="domain" description="Disease resistance N-terminal" evidence="9">
    <location>
        <begin position="113"/>
        <end position="196"/>
    </location>
</feature>
<dbReference type="Gene3D" id="3.80.10.10">
    <property type="entry name" value="Ribonuclease Inhibitor"/>
    <property type="match status" value="1"/>
</dbReference>
<name>A0AA89BA71_9ASTE</name>
<keyword evidence="2" id="KW-0433">Leucine-rich repeat</keyword>
<comment type="similarity">
    <text evidence="1">Belongs to the disease resistance NB-LRR family.</text>
</comment>
<dbReference type="Proteomes" id="UP001188597">
    <property type="component" value="Unassembled WGS sequence"/>
</dbReference>
<keyword evidence="5" id="KW-0611">Plant defense</keyword>
<dbReference type="InterPro" id="IPR038005">
    <property type="entry name" value="RX-like_CC"/>
</dbReference>
<dbReference type="PANTHER" id="PTHR23155">
    <property type="entry name" value="DISEASE RESISTANCE PROTEIN RP"/>
    <property type="match status" value="1"/>
</dbReference>
<keyword evidence="6" id="KW-0067">ATP-binding</keyword>
<protein>
    <submittedName>
        <fullName evidence="12">Uncharacterized protein</fullName>
    </submittedName>
</protein>
<evidence type="ECO:0000259" key="8">
    <source>
        <dbReference type="Pfam" id="PF00931"/>
    </source>
</evidence>
<dbReference type="PANTHER" id="PTHR23155:SF1185">
    <property type="entry name" value="DISEASE RESISTANCE RPP8-LIKE PROTEIN 3-RELATED"/>
    <property type="match status" value="1"/>
</dbReference>
<evidence type="ECO:0000256" key="2">
    <source>
        <dbReference type="ARBA" id="ARBA00022614"/>
    </source>
</evidence>
<feature type="region of interest" description="Disordered" evidence="7">
    <location>
        <begin position="1"/>
        <end position="33"/>
    </location>
</feature>
<evidence type="ECO:0000256" key="4">
    <source>
        <dbReference type="ARBA" id="ARBA00022741"/>
    </source>
</evidence>
<dbReference type="Gene3D" id="1.20.5.4130">
    <property type="match status" value="1"/>
</dbReference>
<dbReference type="FunFam" id="1.10.8.430:FF:000003">
    <property type="entry name" value="Probable disease resistance protein At5g66910"/>
    <property type="match status" value="1"/>
</dbReference>
<proteinExistence type="inferred from homology"/>
<dbReference type="GO" id="GO:0005524">
    <property type="term" value="F:ATP binding"/>
    <property type="evidence" value="ECO:0007669"/>
    <property type="project" value="UniProtKB-KW"/>
</dbReference>
<evidence type="ECO:0000259" key="10">
    <source>
        <dbReference type="Pfam" id="PF23559"/>
    </source>
</evidence>
<dbReference type="FunFam" id="1.10.10.10:FF:000322">
    <property type="entry name" value="Probable disease resistance protein At1g63360"/>
    <property type="match status" value="1"/>
</dbReference>
<dbReference type="InterPro" id="IPR058922">
    <property type="entry name" value="WHD_DRP"/>
</dbReference>
<evidence type="ECO:0000256" key="6">
    <source>
        <dbReference type="ARBA" id="ARBA00022840"/>
    </source>
</evidence>
<dbReference type="Gene3D" id="1.10.10.10">
    <property type="entry name" value="Winged helix-like DNA-binding domain superfamily/Winged helix DNA-binding domain"/>
    <property type="match status" value="1"/>
</dbReference>
<organism evidence="12 13">
    <name type="scientific">Escallonia herrerae</name>
    <dbReference type="NCBI Taxonomy" id="1293975"/>
    <lineage>
        <taxon>Eukaryota</taxon>
        <taxon>Viridiplantae</taxon>
        <taxon>Streptophyta</taxon>
        <taxon>Embryophyta</taxon>
        <taxon>Tracheophyta</taxon>
        <taxon>Spermatophyta</taxon>
        <taxon>Magnoliopsida</taxon>
        <taxon>eudicotyledons</taxon>
        <taxon>Gunneridae</taxon>
        <taxon>Pentapetalae</taxon>
        <taxon>asterids</taxon>
        <taxon>campanulids</taxon>
        <taxon>Escalloniales</taxon>
        <taxon>Escalloniaceae</taxon>
        <taxon>Escallonia</taxon>
    </lineage>
</organism>
<dbReference type="InterPro" id="IPR032675">
    <property type="entry name" value="LRR_dom_sf"/>
</dbReference>
<dbReference type="InterPro" id="IPR042197">
    <property type="entry name" value="Apaf_helical"/>
</dbReference>
<evidence type="ECO:0000313" key="13">
    <source>
        <dbReference type="Proteomes" id="UP001188597"/>
    </source>
</evidence>
<dbReference type="GO" id="GO:0043531">
    <property type="term" value="F:ADP binding"/>
    <property type="evidence" value="ECO:0007669"/>
    <property type="project" value="InterPro"/>
</dbReference>
<evidence type="ECO:0000256" key="5">
    <source>
        <dbReference type="ARBA" id="ARBA00022821"/>
    </source>
</evidence>
<dbReference type="SUPFAM" id="SSF52540">
    <property type="entry name" value="P-loop containing nucleoside triphosphate hydrolases"/>
    <property type="match status" value="1"/>
</dbReference>
<gene>
    <name evidence="12" type="ORF">RJ639_035891</name>
</gene>
<keyword evidence="3" id="KW-0677">Repeat</keyword>